<keyword evidence="1" id="KW-0067">ATP-binding</keyword>
<name>A0A927ZNN9_SELRU</name>
<dbReference type="GO" id="GO:0005524">
    <property type="term" value="F:ATP binding"/>
    <property type="evidence" value="ECO:0007669"/>
    <property type="project" value="UniProtKB-KW"/>
</dbReference>
<comment type="caution">
    <text evidence="1">The sequence shown here is derived from an EMBL/GenBank/DDBJ whole genome shotgun (WGS) entry which is preliminary data.</text>
</comment>
<dbReference type="Proteomes" id="UP000772151">
    <property type="component" value="Unassembled WGS sequence"/>
</dbReference>
<evidence type="ECO:0000313" key="2">
    <source>
        <dbReference type="Proteomes" id="UP000772151"/>
    </source>
</evidence>
<dbReference type="AlphaFoldDB" id="A0A927ZNN9"/>
<proteinExistence type="predicted"/>
<sequence length="171" mass="19639">MLRELNYKFIGYQNYEPVQEQMREVFTKAFQKVNTYFNIAVDEAVVNAAKYDVRGMAEAEVHTQIRISENDITVRISSKPQPFNAKNYQMQLRELANDPEMGNLDWGDYTGTTDRSRGFWYMLQAVEYLVVAEDGSYVSLSASIPYREKRMDTSISFLVPKFNVDSGGVLG</sequence>
<reference evidence="1" key="1">
    <citation type="submission" date="2019-04" db="EMBL/GenBank/DDBJ databases">
        <title>Evolution of Biomass-Degrading Anaerobic Consortia Revealed by Metagenomics.</title>
        <authorList>
            <person name="Peng X."/>
        </authorList>
    </citation>
    <scope>NUCLEOTIDE SEQUENCE</scope>
    <source>
        <strain evidence="1">SIG242</strain>
    </source>
</reference>
<keyword evidence="1" id="KW-0547">Nucleotide-binding</keyword>
<organism evidence="1 2">
    <name type="scientific">Selenomonas ruminantium</name>
    <dbReference type="NCBI Taxonomy" id="971"/>
    <lineage>
        <taxon>Bacteria</taxon>
        <taxon>Bacillati</taxon>
        <taxon>Bacillota</taxon>
        <taxon>Negativicutes</taxon>
        <taxon>Selenomonadales</taxon>
        <taxon>Selenomonadaceae</taxon>
        <taxon>Selenomonas</taxon>
    </lineage>
</organism>
<gene>
    <name evidence="1" type="ORF">E7203_04505</name>
</gene>
<protein>
    <submittedName>
        <fullName evidence="1">ATP-binding protein</fullName>
    </submittedName>
</protein>
<dbReference type="EMBL" id="SVCA01000003">
    <property type="protein sequence ID" value="MBE6084717.1"/>
    <property type="molecule type" value="Genomic_DNA"/>
</dbReference>
<evidence type="ECO:0000313" key="1">
    <source>
        <dbReference type="EMBL" id="MBE6084717.1"/>
    </source>
</evidence>
<accession>A0A927ZNN9</accession>
<dbReference type="RefSeq" id="WP_303668790.1">
    <property type="nucleotide sequence ID" value="NZ_SVCA01000003.1"/>
</dbReference>